<keyword evidence="2" id="KW-0479">Metal-binding</keyword>
<evidence type="ECO:0000256" key="3">
    <source>
        <dbReference type="ARBA" id="ARBA00023004"/>
    </source>
</evidence>
<dbReference type="Proteomes" id="UP000012073">
    <property type="component" value="Unassembled WGS sequence"/>
</dbReference>
<proteinExistence type="predicted"/>
<evidence type="ECO:0000256" key="4">
    <source>
        <dbReference type="SAM" id="SignalP"/>
    </source>
</evidence>
<evidence type="ECO:0000256" key="2">
    <source>
        <dbReference type="ARBA" id="ARBA00022723"/>
    </source>
</evidence>
<feature type="signal peptide" evidence="4">
    <location>
        <begin position="1"/>
        <end position="26"/>
    </location>
</feature>
<organism evidence="6 7">
    <name type="scientific">Chondrus crispus</name>
    <name type="common">Carrageen Irish moss</name>
    <name type="synonym">Polymorpha crispa</name>
    <dbReference type="NCBI Taxonomy" id="2769"/>
    <lineage>
        <taxon>Eukaryota</taxon>
        <taxon>Rhodophyta</taxon>
        <taxon>Florideophyceae</taxon>
        <taxon>Rhodymeniophycidae</taxon>
        <taxon>Gigartinales</taxon>
        <taxon>Gigartinaceae</taxon>
        <taxon>Chondrus</taxon>
    </lineage>
</organism>
<dbReference type="EMBL" id="HG001651">
    <property type="protein sequence ID" value="CDF33627.1"/>
    <property type="molecule type" value="Genomic_DNA"/>
</dbReference>
<keyword evidence="3" id="KW-0408">Iron</keyword>
<dbReference type="InterPro" id="IPR036400">
    <property type="entry name" value="Cyt_B5-like_heme/steroid_sf"/>
</dbReference>
<dbReference type="KEGG" id="ccp:CHC_T00008301001"/>
<evidence type="ECO:0000313" key="6">
    <source>
        <dbReference type="EMBL" id="CDF33627.1"/>
    </source>
</evidence>
<dbReference type="PROSITE" id="PS00191">
    <property type="entry name" value="CYTOCHROME_B5_1"/>
    <property type="match status" value="1"/>
</dbReference>
<dbReference type="OrthoDB" id="260519at2759"/>
<evidence type="ECO:0000259" key="5">
    <source>
        <dbReference type="PROSITE" id="PS50255"/>
    </source>
</evidence>
<dbReference type="PIRSF" id="PIRSF015921">
    <property type="entry name" value="FA_sphinglp_des"/>
    <property type="match status" value="1"/>
</dbReference>
<evidence type="ECO:0000313" key="7">
    <source>
        <dbReference type="Proteomes" id="UP000012073"/>
    </source>
</evidence>
<dbReference type="InterPro" id="IPR001199">
    <property type="entry name" value="Cyt_B5-like_heme/steroid-bd"/>
</dbReference>
<keyword evidence="7" id="KW-1185">Reference proteome</keyword>
<dbReference type="SUPFAM" id="SSF55856">
    <property type="entry name" value="Cytochrome b5-like heme/steroid binding domain"/>
    <property type="match status" value="1"/>
</dbReference>
<dbReference type="GO" id="GO:0042759">
    <property type="term" value="P:long-chain fatty acid biosynthetic process"/>
    <property type="evidence" value="ECO:0007669"/>
    <property type="project" value="UniProtKB-ARBA"/>
</dbReference>
<dbReference type="PANTHER" id="PTHR19353:SF19">
    <property type="entry name" value="DELTA(5) FATTY ACID DESATURASE C-RELATED"/>
    <property type="match status" value="1"/>
</dbReference>
<reference evidence="7" key="1">
    <citation type="journal article" date="2013" name="Proc. Natl. Acad. Sci. U.S.A.">
        <title>Genome structure and metabolic features in the red seaweed Chondrus crispus shed light on evolution of the Archaeplastida.</title>
        <authorList>
            <person name="Collen J."/>
            <person name="Porcel B."/>
            <person name="Carre W."/>
            <person name="Ball S.G."/>
            <person name="Chaparro C."/>
            <person name="Tonon T."/>
            <person name="Barbeyron T."/>
            <person name="Michel G."/>
            <person name="Noel B."/>
            <person name="Valentin K."/>
            <person name="Elias M."/>
            <person name="Artiguenave F."/>
            <person name="Arun A."/>
            <person name="Aury J.M."/>
            <person name="Barbosa-Neto J.F."/>
            <person name="Bothwell J.H."/>
            <person name="Bouget F.Y."/>
            <person name="Brillet L."/>
            <person name="Cabello-Hurtado F."/>
            <person name="Capella-Gutierrez S."/>
            <person name="Charrier B."/>
            <person name="Cladiere L."/>
            <person name="Cock J.M."/>
            <person name="Coelho S.M."/>
            <person name="Colleoni C."/>
            <person name="Czjzek M."/>
            <person name="Da Silva C."/>
            <person name="Delage L."/>
            <person name="Denoeud F."/>
            <person name="Deschamps P."/>
            <person name="Dittami S.M."/>
            <person name="Gabaldon T."/>
            <person name="Gachon C.M."/>
            <person name="Groisillier A."/>
            <person name="Herve C."/>
            <person name="Jabbari K."/>
            <person name="Katinka M."/>
            <person name="Kloareg B."/>
            <person name="Kowalczyk N."/>
            <person name="Labadie K."/>
            <person name="Leblanc C."/>
            <person name="Lopez P.J."/>
            <person name="McLachlan D.H."/>
            <person name="Meslet-Cladiere L."/>
            <person name="Moustafa A."/>
            <person name="Nehr Z."/>
            <person name="Nyvall Collen P."/>
            <person name="Panaud O."/>
            <person name="Partensky F."/>
            <person name="Poulain J."/>
            <person name="Rensing S.A."/>
            <person name="Rousvoal S."/>
            <person name="Samson G."/>
            <person name="Symeonidi A."/>
            <person name="Weissenbach J."/>
            <person name="Zambounis A."/>
            <person name="Wincker P."/>
            <person name="Boyen C."/>
        </authorList>
    </citation>
    <scope>NUCLEOTIDE SEQUENCE [LARGE SCALE GENOMIC DNA]</scope>
    <source>
        <strain evidence="7">cv. Stackhouse</strain>
    </source>
</reference>
<dbReference type="PRINTS" id="PR00363">
    <property type="entry name" value="CYTOCHROMEB5"/>
</dbReference>
<dbReference type="FunFam" id="3.10.120.10:FF:000007">
    <property type="entry name" value="Sulfite oxidase, mitochondrial"/>
    <property type="match status" value="1"/>
</dbReference>
<protein>
    <submittedName>
        <fullName evidence="6">Polyunsaturated fatty acid desaturase</fullName>
    </submittedName>
</protein>
<dbReference type="InterPro" id="IPR012171">
    <property type="entry name" value="Fatty_acid_desaturase"/>
</dbReference>
<dbReference type="RefSeq" id="XP_005713430.1">
    <property type="nucleotide sequence ID" value="XM_005713373.1"/>
</dbReference>
<dbReference type="GO" id="GO:0020037">
    <property type="term" value="F:heme binding"/>
    <property type="evidence" value="ECO:0007669"/>
    <property type="project" value="InterPro"/>
</dbReference>
<gene>
    <name evidence="6" type="ORF">CHC_T00008301001</name>
</gene>
<dbReference type="Gene3D" id="3.10.120.10">
    <property type="entry name" value="Cytochrome b5-like heme/steroid binding domain"/>
    <property type="match status" value="1"/>
</dbReference>
<dbReference type="PhylomeDB" id="R7Q503"/>
<dbReference type="Pfam" id="PF00487">
    <property type="entry name" value="FA_desaturase"/>
    <property type="match status" value="1"/>
</dbReference>
<dbReference type="OMA" id="LSANWWN"/>
<dbReference type="SMART" id="SM01117">
    <property type="entry name" value="Cyt-b5"/>
    <property type="match status" value="1"/>
</dbReference>
<dbReference type="InterPro" id="IPR018506">
    <property type="entry name" value="Cyt_B5_heme-BS"/>
</dbReference>
<dbReference type="Pfam" id="PF00173">
    <property type="entry name" value="Cyt-b5"/>
    <property type="match status" value="1"/>
</dbReference>
<sequence length="510" mass="57902">MSCLACALTPLGWWALLPLLALQLEAFALLHDARVLGRVTRRPSPKASFENPSATFTWQELARHNAEESAWVAVDGLVYDITEFVDRHPGGKEILLFALGRDATNLFNSYHPFTDVPRVVLKKYRIGSLATFEHPVYKPDSGFYKEASQVLKRYFEENGVDSKNPWNGVVRMAPVYVCFFAAYYAIYCVPGVPFAARVALAVLLGVCQGMPLTGWMHDASHVSIGRSEKWWWGVGRFSLDYMSGSSMVSWRNQHVLGHHVYTNVMGADPDLPTDLAGDPRRLVQQQAWASVYRWQHLYLPPLYGILALKSRMQDLTEVFSKHTNGPIRVNPISVQDYLRMLSAKAVWLFYRVVVPYVFLTAVSRPQLAVLFLATEFTTGYWLAFNFQVSHISDEVDFLFSDTAKRESGKCPAVYEQEWAESQIKTTIDYSHDSPLAAYFSGALNYQTIHHLFPCVSQYHYPTVNPLIMDVAKKYGYEFKVYDSYADALAAHIRHLRNLGREGKPAELKLE</sequence>
<accession>R7Q503</accession>
<dbReference type="Gramene" id="CDF33627">
    <property type="protein sequence ID" value="CDF33627"/>
    <property type="gene ID" value="CHC_T00008301001"/>
</dbReference>
<keyword evidence="1" id="KW-0349">Heme</keyword>
<dbReference type="GO" id="GO:0046872">
    <property type="term" value="F:metal ion binding"/>
    <property type="evidence" value="ECO:0007669"/>
    <property type="project" value="UniProtKB-KW"/>
</dbReference>
<dbReference type="GO" id="GO:0016020">
    <property type="term" value="C:membrane"/>
    <property type="evidence" value="ECO:0007669"/>
    <property type="project" value="TreeGrafter"/>
</dbReference>
<feature type="chain" id="PRO_5004454525" evidence="4">
    <location>
        <begin position="27"/>
        <end position="510"/>
    </location>
</feature>
<dbReference type="GO" id="GO:0006636">
    <property type="term" value="P:unsaturated fatty acid biosynthetic process"/>
    <property type="evidence" value="ECO:0007669"/>
    <property type="project" value="UniProtKB-ARBA"/>
</dbReference>
<dbReference type="PANTHER" id="PTHR19353">
    <property type="entry name" value="FATTY ACID DESATURASE 2"/>
    <property type="match status" value="1"/>
</dbReference>
<dbReference type="GeneID" id="17321140"/>
<dbReference type="STRING" id="2769.R7Q503"/>
<dbReference type="CDD" id="cd03506">
    <property type="entry name" value="Delta6-FADS-like"/>
    <property type="match status" value="1"/>
</dbReference>
<dbReference type="InterPro" id="IPR005804">
    <property type="entry name" value="FA_desaturase_dom"/>
</dbReference>
<keyword evidence="4" id="KW-0732">Signal</keyword>
<dbReference type="PROSITE" id="PS50255">
    <property type="entry name" value="CYTOCHROME_B5_2"/>
    <property type="match status" value="1"/>
</dbReference>
<feature type="domain" description="Cytochrome b5 heme-binding" evidence="5">
    <location>
        <begin position="53"/>
        <end position="130"/>
    </location>
</feature>
<evidence type="ECO:0000256" key="1">
    <source>
        <dbReference type="ARBA" id="ARBA00022617"/>
    </source>
</evidence>
<dbReference type="GO" id="GO:0016717">
    <property type="term" value="F:oxidoreductase activity, acting on paired donors, with oxidation of a pair of donors resulting in the reduction of molecular oxygen to two molecules of water"/>
    <property type="evidence" value="ECO:0007669"/>
    <property type="project" value="TreeGrafter"/>
</dbReference>
<dbReference type="AlphaFoldDB" id="R7Q503"/>
<name>R7Q503_CHOCR</name>